<dbReference type="Proteomes" id="UP000762676">
    <property type="component" value="Unassembled WGS sequence"/>
</dbReference>
<dbReference type="AlphaFoldDB" id="A0AAV4I7R1"/>
<accession>A0AAV4I7R1</accession>
<sequence length="84" mass="9379">MHSLLVFSGIVTRNQTAFDTKVLASNKQPKMTEAQEDLMNSPGSTDDVRYRPKEEDAADKDDTAVVLETVTMLNPLLHKIPLSY</sequence>
<keyword evidence="3" id="KW-1185">Reference proteome</keyword>
<evidence type="ECO:0000313" key="2">
    <source>
        <dbReference type="EMBL" id="GFS06453.1"/>
    </source>
</evidence>
<feature type="compositionally biased region" description="Basic and acidic residues" evidence="1">
    <location>
        <begin position="46"/>
        <end position="59"/>
    </location>
</feature>
<proteinExistence type="predicted"/>
<reference evidence="2 3" key="1">
    <citation type="journal article" date="2021" name="Elife">
        <title>Chloroplast acquisition without the gene transfer in kleptoplastic sea slugs, Plakobranchus ocellatus.</title>
        <authorList>
            <person name="Maeda T."/>
            <person name="Takahashi S."/>
            <person name="Yoshida T."/>
            <person name="Shimamura S."/>
            <person name="Takaki Y."/>
            <person name="Nagai Y."/>
            <person name="Toyoda A."/>
            <person name="Suzuki Y."/>
            <person name="Arimoto A."/>
            <person name="Ishii H."/>
            <person name="Satoh N."/>
            <person name="Nishiyama T."/>
            <person name="Hasebe M."/>
            <person name="Maruyama T."/>
            <person name="Minagawa J."/>
            <person name="Obokata J."/>
            <person name="Shigenobu S."/>
        </authorList>
    </citation>
    <scope>NUCLEOTIDE SEQUENCE [LARGE SCALE GENOMIC DNA]</scope>
</reference>
<comment type="caution">
    <text evidence="2">The sequence shown here is derived from an EMBL/GenBank/DDBJ whole genome shotgun (WGS) entry which is preliminary data.</text>
</comment>
<dbReference type="EMBL" id="BMAT01006110">
    <property type="protein sequence ID" value="GFS06453.1"/>
    <property type="molecule type" value="Genomic_DNA"/>
</dbReference>
<organism evidence="2 3">
    <name type="scientific">Elysia marginata</name>
    <dbReference type="NCBI Taxonomy" id="1093978"/>
    <lineage>
        <taxon>Eukaryota</taxon>
        <taxon>Metazoa</taxon>
        <taxon>Spiralia</taxon>
        <taxon>Lophotrochozoa</taxon>
        <taxon>Mollusca</taxon>
        <taxon>Gastropoda</taxon>
        <taxon>Heterobranchia</taxon>
        <taxon>Euthyneura</taxon>
        <taxon>Panpulmonata</taxon>
        <taxon>Sacoglossa</taxon>
        <taxon>Placobranchoidea</taxon>
        <taxon>Plakobranchidae</taxon>
        <taxon>Elysia</taxon>
    </lineage>
</organism>
<protein>
    <submittedName>
        <fullName evidence="2">Uncharacterized protein</fullName>
    </submittedName>
</protein>
<evidence type="ECO:0000256" key="1">
    <source>
        <dbReference type="SAM" id="MobiDB-lite"/>
    </source>
</evidence>
<evidence type="ECO:0000313" key="3">
    <source>
        <dbReference type="Proteomes" id="UP000762676"/>
    </source>
</evidence>
<name>A0AAV4I7R1_9GAST</name>
<gene>
    <name evidence="2" type="ORF">ElyMa_002965800</name>
</gene>
<feature type="region of interest" description="Disordered" evidence="1">
    <location>
        <begin position="27"/>
        <end position="59"/>
    </location>
</feature>